<dbReference type="GO" id="GO:0007165">
    <property type="term" value="P:signal transduction"/>
    <property type="evidence" value="ECO:0007669"/>
    <property type="project" value="InterPro"/>
</dbReference>
<evidence type="ECO:0000259" key="2">
    <source>
        <dbReference type="Pfam" id="PF00531"/>
    </source>
</evidence>
<protein>
    <submittedName>
        <fullName evidence="4">Mucin-1-like</fullName>
    </submittedName>
</protein>
<proteinExistence type="predicted"/>
<feature type="compositionally biased region" description="Gly residues" evidence="1">
    <location>
        <begin position="299"/>
        <end position="313"/>
    </location>
</feature>
<name>A0A8B7NLG2_HYAAZ</name>
<dbReference type="AlphaFoldDB" id="A0A8B7NLG2"/>
<sequence length="367" mass="37771">MAGRTTGNQQSSVKYVYELPYTERKMLCSILDMDSQWERLGGQFMNFKVHELYEMRRVEKCGESPCDRLLQAWGHQNNTVASLYSLLYKMHHYQAMRVLLPFIPSKYHGLALKGEQSLTAELPKDVTSSSTAQLRSLQHLHTNSTQAGAAALPKPPEHLLSSSRQAPSPTVGAAMTGPQSGGAPSPAATPYGHNLNSSLPAAVVSSPHPQGIRHPLGGKKPALTTKKIVNTEFGCGCGEAMSCEENASAATLPTPPAAAAGFDAEYREKMEAQLADAAANSTPASGEPVKATAPSPAGAGSGSGSDSSSGGGAAGAVNKVTVVAASDDSCGAVDDTSSPPAAPPAGVAAGKVAAAEGGVISLSLIHI</sequence>
<evidence type="ECO:0000313" key="4">
    <source>
        <dbReference type="RefSeq" id="XP_018014505.1"/>
    </source>
</evidence>
<feature type="region of interest" description="Disordered" evidence="1">
    <location>
        <begin position="145"/>
        <end position="219"/>
    </location>
</feature>
<keyword evidence="3" id="KW-1185">Reference proteome</keyword>
<gene>
    <name evidence="4" type="primary">LOC108671465</name>
</gene>
<organism evidence="3 4">
    <name type="scientific">Hyalella azteca</name>
    <name type="common">Amphipod</name>
    <dbReference type="NCBI Taxonomy" id="294128"/>
    <lineage>
        <taxon>Eukaryota</taxon>
        <taxon>Metazoa</taxon>
        <taxon>Ecdysozoa</taxon>
        <taxon>Arthropoda</taxon>
        <taxon>Crustacea</taxon>
        <taxon>Multicrustacea</taxon>
        <taxon>Malacostraca</taxon>
        <taxon>Eumalacostraca</taxon>
        <taxon>Peracarida</taxon>
        <taxon>Amphipoda</taxon>
        <taxon>Senticaudata</taxon>
        <taxon>Talitrida</taxon>
        <taxon>Talitroidea</taxon>
        <taxon>Hyalellidae</taxon>
        <taxon>Hyalella</taxon>
    </lineage>
</organism>
<feature type="domain" description="Death" evidence="2">
    <location>
        <begin position="24"/>
        <end position="99"/>
    </location>
</feature>
<dbReference type="KEGG" id="hazt:108671465"/>
<dbReference type="Pfam" id="PF00531">
    <property type="entry name" value="Death"/>
    <property type="match status" value="1"/>
</dbReference>
<accession>A0A8B7NLG2</accession>
<dbReference type="GeneID" id="108671465"/>
<evidence type="ECO:0000256" key="1">
    <source>
        <dbReference type="SAM" id="MobiDB-lite"/>
    </source>
</evidence>
<evidence type="ECO:0000313" key="3">
    <source>
        <dbReference type="Proteomes" id="UP000694843"/>
    </source>
</evidence>
<dbReference type="InterPro" id="IPR000488">
    <property type="entry name" value="Death_dom"/>
</dbReference>
<dbReference type="Proteomes" id="UP000694843">
    <property type="component" value="Unplaced"/>
</dbReference>
<dbReference type="InterPro" id="IPR011029">
    <property type="entry name" value="DEATH-like_dom_sf"/>
</dbReference>
<dbReference type="OrthoDB" id="6381377at2759"/>
<reference evidence="4" key="1">
    <citation type="submission" date="2025-08" db="UniProtKB">
        <authorList>
            <consortium name="RefSeq"/>
        </authorList>
    </citation>
    <scope>IDENTIFICATION</scope>
    <source>
        <tissue evidence="4">Whole organism</tissue>
    </source>
</reference>
<dbReference type="Gene3D" id="1.10.533.10">
    <property type="entry name" value="Death Domain, Fas"/>
    <property type="match status" value="1"/>
</dbReference>
<dbReference type="SUPFAM" id="SSF47986">
    <property type="entry name" value="DEATH domain"/>
    <property type="match status" value="1"/>
</dbReference>
<dbReference type="RefSeq" id="XP_018014505.1">
    <property type="nucleotide sequence ID" value="XM_018159016.1"/>
</dbReference>
<feature type="region of interest" description="Disordered" evidence="1">
    <location>
        <begin position="273"/>
        <end position="313"/>
    </location>
</feature>